<dbReference type="InParanoid" id="H2ZHN3"/>
<reference evidence="1" key="3">
    <citation type="submission" date="2025-09" db="UniProtKB">
        <authorList>
            <consortium name="Ensembl"/>
        </authorList>
    </citation>
    <scope>IDENTIFICATION</scope>
</reference>
<protein>
    <recommendedName>
        <fullName evidence="3">28S ribosomal protein S22, mitochondrial</fullName>
    </recommendedName>
</protein>
<sequence length="262" mass="30482">MPTIKYLTTEQLKKEVQKSLRDAEKLLEMPPVMLQREEINEIIVEDESMDGYENCNVVFADISENLKLNERFMVVREPTGRLRKAKWEERDRVQQTYFSKHGRTAIKPKLFENLEIAFENNLHQNILMQVLVQYEPDSAEYIRIHADVYNDIDCRGIYDDFRSTRFFGGLAFYLAKYKSIDGLLIDMIKRSLISDAVNLIRMFCMLHPTSKTASTLEQKSTQQELDTIEAYMNSDCQDAHKLKLAIETSEALFESNHSSVSS</sequence>
<proteinExistence type="predicted"/>
<dbReference type="HOGENOM" id="CLU_053702_1_0_1"/>
<dbReference type="GO" id="GO:0005763">
    <property type="term" value="C:mitochondrial small ribosomal subunit"/>
    <property type="evidence" value="ECO:0007669"/>
    <property type="project" value="TreeGrafter"/>
</dbReference>
<dbReference type="PANTHER" id="PTHR13071">
    <property type="entry name" value="MITOCHONDRIAL 28S RIBOSOMAL PROTEIN S22"/>
    <property type="match status" value="1"/>
</dbReference>
<dbReference type="Proteomes" id="UP000007875">
    <property type="component" value="Unassembled WGS sequence"/>
</dbReference>
<dbReference type="PANTHER" id="PTHR13071:SF4">
    <property type="entry name" value="SMALL RIBOSOMAL SUBUNIT PROTEIN MS22"/>
    <property type="match status" value="1"/>
</dbReference>
<organism evidence="1 2">
    <name type="scientific">Ciona savignyi</name>
    <name type="common">Pacific transparent sea squirt</name>
    <dbReference type="NCBI Taxonomy" id="51511"/>
    <lineage>
        <taxon>Eukaryota</taxon>
        <taxon>Metazoa</taxon>
        <taxon>Chordata</taxon>
        <taxon>Tunicata</taxon>
        <taxon>Ascidiacea</taxon>
        <taxon>Phlebobranchia</taxon>
        <taxon>Cionidae</taxon>
        <taxon>Ciona</taxon>
    </lineage>
</organism>
<dbReference type="GO" id="GO:0003735">
    <property type="term" value="F:structural constituent of ribosome"/>
    <property type="evidence" value="ECO:0007669"/>
    <property type="project" value="TreeGrafter"/>
</dbReference>
<dbReference type="GeneTree" id="ENSGT00390000006095"/>
<dbReference type="AlphaFoldDB" id="H2ZHN3"/>
<dbReference type="InterPro" id="IPR019374">
    <property type="entry name" value="Ribosomal_mS22"/>
</dbReference>
<dbReference type="OMA" id="ARWHERE"/>
<dbReference type="STRING" id="51511.ENSCSAVP00000017099"/>
<name>H2ZHN3_CIOSA</name>
<dbReference type="Pfam" id="PF10245">
    <property type="entry name" value="MRP-S22"/>
    <property type="match status" value="1"/>
</dbReference>
<reference evidence="1" key="2">
    <citation type="submission" date="2025-08" db="UniProtKB">
        <authorList>
            <consortium name="Ensembl"/>
        </authorList>
    </citation>
    <scope>IDENTIFICATION</scope>
</reference>
<dbReference type="Ensembl" id="ENSCSAVT00000017282.1">
    <property type="protein sequence ID" value="ENSCSAVP00000017099.1"/>
    <property type="gene ID" value="ENSCSAVG00000010054.1"/>
</dbReference>
<reference evidence="2" key="1">
    <citation type="submission" date="2003-08" db="EMBL/GenBank/DDBJ databases">
        <authorList>
            <person name="Birren B."/>
            <person name="Nusbaum C."/>
            <person name="Abebe A."/>
            <person name="Abouelleil A."/>
            <person name="Adekoya E."/>
            <person name="Ait-zahra M."/>
            <person name="Allen N."/>
            <person name="Allen T."/>
            <person name="An P."/>
            <person name="Anderson M."/>
            <person name="Anderson S."/>
            <person name="Arachchi H."/>
            <person name="Armbruster J."/>
            <person name="Bachantsang P."/>
            <person name="Baldwin J."/>
            <person name="Barry A."/>
            <person name="Bayul T."/>
            <person name="Blitshsteyn B."/>
            <person name="Bloom T."/>
            <person name="Blye J."/>
            <person name="Boguslavskiy L."/>
            <person name="Borowsky M."/>
            <person name="Boukhgalter B."/>
            <person name="Brunache A."/>
            <person name="Butler J."/>
            <person name="Calixte N."/>
            <person name="Calvo S."/>
            <person name="Camarata J."/>
            <person name="Campo K."/>
            <person name="Chang J."/>
            <person name="Cheshatsang Y."/>
            <person name="Citroen M."/>
            <person name="Collymore A."/>
            <person name="Considine T."/>
            <person name="Cook A."/>
            <person name="Cooke P."/>
            <person name="Corum B."/>
            <person name="Cuomo C."/>
            <person name="David R."/>
            <person name="Dawoe T."/>
            <person name="Degray S."/>
            <person name="Dodge S."/>
            <person name="Dooley K."/>
            <person name="Dorje P."/>
            <person name="Dorjee K."/>
            <person name="Dorris L."/>
            <person name="Duffey N."/>
            <person name="Dupes A."/>
            <person name="Elkins T."/>
            <person name="Engels R."/>
            <person name="Erickson J."/>
            <person name="Farina A."/>
            <person name="Faro S."/>
            <person name="Ferreira P."/>
            <person name="Fischer H."/>
            <person name="Fitzgerald M."/>
            <person name="Foley K."/>
            <person name="Gage D."/>
            <person name="Galagan J."/>
            <person name="Gearin G."/>
            <person name="Gnerre S."/>
            <person name="Gnirke A."/>
            <person name="Goyette A."/>
            <person name="Graham J."/>
            <person name="Grandbois E."/>
            <person name="Gyaltsen K."/>
            <person name="Hafez N."/>
            <person name="Hagopian D."/>
            <person name="Hagos B."/>
            <person name="Hall J."/>
            <person name="Hatcher B."/>
            <person name="Heller A."/>
            <person name="Higgins H."/>
            <person name="Honan T."/>
            <person name="Horn A."/>
            <person name="Houde N."/>
            <person name="Hughes L."/>
            <person name="Hulme W."/>
            <person name="Husby E."/>
            <person name="Iliev I."/>
            <person name="Jaffe D."/>
            <person name="Jones C."/>
            <person name="Kamal M."/>
            <person name="Kamat A."/>
            <person name="Kamvysselis M."/>
            <person name="Karlsson E."/>
            <person name="Kells C."/>
            <person name="Kieu A."/>
            <person name="Kisner P."/>
            <person name="Kodira C."/>
            <person name="Kulbokas E."/>
            <person name="Labutti K."/>
            <person name="Lama D."/>
            <person name="Landers T."/>
            <person name="Leger J."/>
            <person name="Levine S."/>
            <person name="Lewis D."/>
            <person name="Lewis T."/>
            <person name="Lindblad-toh K."/>
            <person name="Liu X."/>
            <person name="Lokyitsang T."/>
            <person name="Lokyitsang Y."/>
            <person name="Lucien O."/>
            <person name="Lui A."/>
            <person name="Ma L.J."/>
            <person name="Mabbitt R."/>
            <person name="Macdonald J."/>
            <person name="Maclean C."/>
            <person name="Major J."/>
            <person name="Manning J."/>
            <person name="Marabella R."/>
            <person name="Maru K."/>
            <person name="Matthews C."/>
            <person name="Mauceli E."/>
            <person name="Mccarthy M."/>
            <person name="Mcdonough S."/>
            <person name="Mcghee T."/>
            <person name="Meldrim J."/>
            <person name="Meneus L."/>
            <person name="Mesirov J."/>
            <person name="Mihalev A."/>
            <person name="Mihova T."/>
            <person name="Mikkelsen T."/>
            <person name="Mlenga V."/>
            <person name="Moru K."/>
            <person name="Mozes J."/>
            <person name="Mulrain L."/>
            <person name="Munson G."/>
            <person name="Naylor J."/>
            <person name="Newes C."/>
            <person name="Nguyen C."/>
            <person name="Nguyen N."/>
            <person name="Nguyen T."/>
            <person name="Nicol R."/>
            <person name="Nielsen C."/>
            <person name="Nizzari M."/>
            <person name="Norbu C."/>
            <person name="Norbu N."/>
            <person name="O'donnell P."/>
            <person name="Okoawo O."/>
            <person name="O'leary S."/>
            <person name="Omotosho B."/>
            <person name="O'neill K."/>
            <person name="Osman S."/>
            <person name="Parker S."/>
            <person name="Perrin D."/>
            <person name="Phunkhang P."/>
            <person name="Piqani B."/>
            <person name="Purcell S."/>
            <person name="Rachupka T."/>
            <person name="Ramasamy U."/>
            <person name="Rameau R."/>
            <person name="Ray V."/>
            <person name="Raymond C."/>
            <person name="Retta R."/>
            <person name="Richardson S."/>
            <person name="Rise C."/>
            <person name="Rodriguez J."/>
            <person name="Rogers J."/>
            <person name="Rogov P."/>
            <person name="Rutman M."/>
            <person name="Schupbach R."/>
            <person name="Seaman C."/>
            <person name="Settipalli S."/>
            <person name="Sharpe T."/>
            <person name="Sheridan J."/>
            <person name="Sherpa N."/>
            <person name="Shi J."/>
            <person name="Smirnov S."/>
            <person name="Smith C."/>
            <person name="Sougnez C."/>
            <person name="Spencer B."/>
            <person name="Stalker J."/>
            <person name="Stange-thomann N."/>
            <person name="Stavropoulos S."/>
            <person name="Stetson K."/>
            <person name="Stone C."/>
            <person name="Stone S."/>
            <person name="Stubbs M."/>
            <person name="Talamas J."/>
            <person name="Tchuinga P."/>
            <person name="Tenzing P."/>
            <person name="Tesfaye S."/>
            <person name="Theodore J."/>
            <person name="Thoulutsang Y."/>
            <person name="Topham K."/>
            <person name="Towey S."/>
            <person name="Tsamla T."/>
            <person name="Tsomo N."/>
            <person name="Vallee D."/>
            <person name="Vassiliev H."/>
            <person name="Venkataraman V."/>
            <person name="Vinson J."/>
            <person name="Vo A."/>
            <person name="Wade C."/>
            <person name="Wang S."/>
            <person name="Wangchuk T."/>
            <person name="Wangdi T."/>
            <person name="Whittaker C."/>
            <person name="Wilkinson J."/>
            <person name="Wu Y."/>
            <person name="Wyman D."/>
            <person name="Yadav S."/>
            <person name="Yang S."/>
            <person name="Yang X."/>
            <person name="Yeager S."/>
            <person name="Yee E."/>
            <person name="Young G."/>
            <person name="Zainoun J."/>
            <person name="Zembeck L."/>
            <person name="Zimmer A."/>
            <person name="Zody M."/>
            <person name="Lander E."/>
        </authorList>
    </citation>
    <scope>NUCLEOTIDE SEQUENCE [LARGE SCALE GENOMIC DNA]</scope>
</reference>
<evidence type="ECO:0008006" key="3">
    <source>
        <dbReference type="Google" id="ProtNLM"/>
    </source>
</evidence>
<evidence type="ECO:0000313" key="1">
    <source>
        <dbReference type="Ensembl" id="ENSCSAVP00000017099.1"/>
    </source>
</evidence>
<dbReference type="eggNOG" id="KOG3890">
    <property type="taxonomic scope" value="Eukaryota"/>
</dbReference>
<evidence type="ECO:0000313" key="2">
    <source>
        <dbReference type="Proteomes" id="UP000007875"/>
    </source>
</evidence>
<keyword evidence="2" id="KW-1185">Reference proteome</keyword>
<accession>H2ZHN3</accession>
<dbReference type="FunCoup" id="H2ZHN3">
    <property type="interactions" value="191"/>
</dbReference>